<proteinExistence type="predicted"/>
<accession>A0A0P9DHE9</accession>
<sequence length="132" mass="14346">MATALDTSVYENKVVGELNGVRLYRRSEGPEPGFTLQVDGKVKKFVRATRAWKAELAAITKEAEALAGGPLVEPQPKRIKIQGNTLPPEDYEQARMLGGFAAQLRPTVEAFGEDLGQRRRVGPLGADAEQIA</sequence>
<dbReference type="EMBL" id="LJCR01000006">
    <property type="protein sequence ID" value="KPV54930.1"/>
    <property type="molecule type" value="Genomic_DNA"/>
</dbReference>
<dbReference type="Proteomes" id="UP000050509">
    <property type="component" value="Unassembled WGS sequence"/>
</dbReference>
<name>A0A0P9DHE9_9CHLR</name>
<comment type="caution">
    <text evidence="1">The sequence shown here is derived from an EMBL/GenBank/DDBJ whole genome shotgun (WGS) entry which is preliminary data.</text>
</comment>
<evidence type="ECO:0000313" key="2">
    <source>
        <dbReference type="Proteomes" id="UP000050509"/>
    </source>
</evidence>
<evidence type="ECO:0000313" key="1">
    <source>
        <dbReference type="EMBL" id="KPV54930.1"/>
    </source>
</evidence>
<dbReference type="AlphaFoldDB" id="A0A0P9DHE9"/>
<reference evidence="1 2" key="1">
    <citation type="submission" date="2015-09" db="EMBL/GenBank/DDBJ databases">
        <title>Draft genome sequence of Kouleothrix aurantiaca JCM 19913.</title>
        <authorList>
            <person name="Hemp J."/>
        </authorList>
    </citation>
    <scope>NUCLEOTIDE SEQUENCE [LARGE SCALE GENOMIC DNA]</scope>
    <source>
        <strain evidence="1 2">COM-B</strain>
    </source>
</reference>
<protein>
    <submittedName>
        <fullName evidence="1">Uncharacterized protein</fullName>
    </submittedName>
</protein>
<gene>
    <name evidence="1" type="ORF">SE17_00695</name>
</gene>
<keyword evidence="2" id="KW-1185">Reference proteome</keyword>
<organism evidence="1 2">
    <name type="scientific">Kouleothrix aurantiaca</name>
    <dbReference type="NCBI Taxonomy" id="186479"/>
    <lineage>
        <taxon>Bacteria</taxon>
        <taxon>Bacillati</taxon>
        <taxon>Chloroflexota</taxon>
        <taxon>Chloroflexia</taxon>
        <taxon>Chloroflexales</taxon>
        <taxon>Roseiflexineae</taxon>
        <taxon>Roseiflexaceae</taxon>
        <taxon>Kouleothrix</taxon>
    </lineage>
</organism>